<dbReference type="Gene3D" id="1.10.3210.10">
    <property type="entry name" value="Hypothetical protein af1432"/>
    <property type="match status" value="1"/>
</dbReference>
<dbReference type="PROSITE" id="PS51833">
    <property type="entry name" value="HDOD"/>
    <property type="match status" value="1"/>
</dbReference>
<evidence type="ECO:0000313" key="3">
    <source>
        <dbReference type="EMBL" id="MBS7457237.1"/>
    </source>
</evidence>
<dbReference type="InterPro" id="IPR011006">
    <property type="entry name" value="CheY-like_superfamily"/>
</dbReference>
<dbReference type="RefSeq" id="WP_211927148.1">
    <property type="nucleotide sequence ID" value="NZ_JAGQFT020000005.1"/>
</dbReference>
<dbReference type="SUPFAM" id="SSF109604">
    <property type="entry name" value="HD-domain/PDEase-like"/>
    <property type="match status" value="1"/>
</dbReference>
<feature type="domain" description="HDOD" evidence="1">
    <location>
        <begin position="138"/>
        <end position="323"/>
    </location>
</feature>
<protein>
    <submittedName>
        <fullName evidence="2">HDOD domain-containing protein</fullName>
    </submittedName>
</protein>
<dbReference type="EMBL" id="JAGQFT020000005">
    <property type="protein sequence ID" value="MBS7457237.1"/>
    <property type="molecule type" value="Genomic_DNA"/>
</dbReference>
<dbReference type="PANTHER" id="PTHR33525">
    <property type="match status" value="1"/>
</dbReference>
<dbReference type="Proteomes" id="UP000675747">
    <property type="component" value="Unassembled WGS sequence"/>
</dbReference>
<reference evidence="2" key="2">
    <citation type="submission" date="2021-04" db="EMBL/GenBank/DDBJ databases">
        <authorList>
            <person name="Karlyshev A.V."/>
        </authorList>
    </citation>
    <scope>NUCLEOTIDE SEQUENCE</scope>
    <source>
        <strain evidence="2">LMG 29479</strain>
    </source>
</reference>
<evidence type="ECO:0000313" key="2">
    <source>
        <dbReference type="EMBL" id="MBR0563230.1"/>
    </source>
</evidence>
<keyword evidence="4" id="KW-1185">Reference proteome</keyword>
<gene>
    <name evidence="3" type="ORF">KB893_008815</name>
    <name evidence="2" type="ORF">KB893_12005</name>
</gene>
<dbReference type="PIRSF" id="PIRSF036883">
    <property type="entry name" value="RR_HD-GYP_mod"/>
    <property type="match status" value="1"/>
</dbReference>
<name>A0A8J7VU28_9GAMM</name>
<reference evidence="3 4" key="1">
    <citation type="journal article" date="2021" name="Microbiol. Resour. Announc.">
        <title>Draft Genome Sequence of Coralloluteibacterium stylophorae LMG 29479T.</title>
        <authorList>
            <person name="Karlyshev A.V."/>
            <person name="Kudryashova E.B."/>
            <person name="Ariskina E.V."/>
            <person name="Conroy A.P."/>
            <person name="Abidueva E.Y."/>
        </authorList>
    </citation>
    <scope>NUCLEOTIDE SEQUENCE [LARGE SCALE GENOMIC DNA]</scope>
    <source>
        <strain evidence="3 4">LMG 29479</strain>
    </source>
</reference>
<evidence type="ECO:0000313" key="4">
    <source>
        <dbReference type="Proteomes" id="UP000675747"/>
    </source>
</evidence>
<dbReference type="InterPro" id="IPR052340">
    <property type="entry name" value="RNase_Y/CdgJ"/>
</dbReference>
<dbReference type="InterPro" id="IPR013976">
    <property type="entry name" value="HDOD"/>
</dbReference>
<evidence type="ECO:0000259" key="1">
    <source>
        <dbReference type="PROSITE" id="PS51833"/>
    </source>
</evidence>
<dbReference type="InterPro" id="IPR014626">
    <property type="entry name" value="Sig_transdc_resp-reg_put"/>
</dbReference>
<organism evidence="2">
    <name type="scientific">Coralloluteibacterium stylophorae</name>
    <dbReference type="NCBI Taxonomy" id="1776034"/>
    <lineage>
        <taxon>Bacteria</taxon>
        <taxon>Pseudomonadati</taxon>
        <taxon>Pseudomonadota</taxon>
        <taxon>Gammaproteobacteria</taxon>
        <taxon>Lysobacterales</taxon>
        <taxon>Lysobacteraceae</taxon>
        <taxon>Coralloluteibacterium</taxon>
    </lineage>
</organism>
<dbReference type="SUPFAM" id="SSF52172">
    <property type="entry name" value="CheY-like"/>
    <property type="match status" value="1"/>
</dbReference>
<dbReference type="EMBL" id="JAGQFT010000110">
    <property type="protein sequence ID" value="MBR0563230.1"/>
    <property type="molecule type" value="Genomic_DNA"/>
</dbReference>
<dbReference type="Pfam" id="PF08668">
    <property type="entry name" value="HDOD"/>
    <property type="match status" value="1"/>
</dbReference>
<dbReference type="AlphaFoldDB" id="A0A8J7VU28"/>
<accession>A0A8J7VU28</accession>
<sequence>MHLLIVDDQSSRLHALERALLELRPDWDVVALEDPAVLADVLAGRAFDAAVIHLESSRAATRDLLEQCGAIAPGMMRFAVLRYAADADAIGQLDLAHRVMTTPLEPGDLTTALDMVNRLAAMLDDPRLRREITALGKLPAPPGIALSLMSLATDPNSDSSRIIELLRGSPAVTAKVLQLSNSALYNRGSPIVDLGQALVRLGMDTLIGVVLAAEAFGEVGSPQAQASLQQRALLGAQIATRLLRGLGAEAAGLNPGMVATAATLAEIGRLLPLRNEAVADLFAGDEWDAQDLPPAHSVAGAYLLHLWALPREIVNAVAWQARPAQAHEDAFGTTTAVHVAHALAAGLPLDRRLLAAQGMDGHVEDWEALAERLDAPPRPTASAEGVYELDLDDAELENSFTFY</sequence>
<dbReference type="PANTHER" id="PTHR33525:SF6">
    <property type="entry name" value="HDOD DOMAIN-CONTAINING PROTEIN"/>
    <property type="match status" value="1"/>
</dbReference>
<comment type="caution">
    <text evidence="2">The sequence shown here is derived from an EMBL/GenBank/DDBJ whole genome shotgun (WGS) entry which is preliminary data.</text>
</comment>
<proteinExistence type="predicted"/>